<feature type="transmembrane region" description="Helical" evidence="19">
    <location>
        <begin position="109"/>
        <end position="130"/>
    </location>
</feature>
<dbReference type="STRING" id="490188.SAMN04488068_2460"/>
<comment type="catalytic activity">
    <reaction evidence="1 18">
        <text>a 1,2-diacyl-sn-glycero-3-phosphate + CTP + H(+) = a CDP-1,2-diacyl-sn-glycerol + diphosphate</text>
        <dbReference type="Rhea" id="RHEA:16229"/>
        <dbReference type="ChEBI" id="CHEBI:15378"/>
        <dbReference type="ChEBI" id="CHEBI:33019"/>
        <dbReference type="ChEBI" id="CHEBI:37563"/>
        <dbReference type="ChEBI" id="CHEBI:58332"/>
        <dbReference type="ChEBI" id="CHEBI:58608"/>
        <dbReference type="EC" id="2.7.7.41"/>
    </reaction>
</comment>
<evidence type="ECO:0000256" key="4">
    <source>
        <dbReference type="ARBA" id="ARBA00005189"/>
    </source>
</evidence>
<keyword evidence="17" id="KW-1208">Phospholipid metabolism</keyword>
<dbReference type="UniPathway" id="UPA00557">
    <property type="reaction ID" value="UER00614"/>
</dbReference>
<keyword evidence="14" id="KW-0443">Lipid metabolism</keyword>
<evidence type="ECO:0000256" key="3">
    <source>
        <dbReference type="ARBA" id="ARBA00005119"/>
    </source>
</evidence>
<dbReference type="PANTHER" id="PTHR46382:SF1">
    <property type="entry name" value="PHOSPHATIDATE CYTIDYLYLTRANSFERASE"/>
    <property type="match status" value="1"/>
</dbReference>
<keyword evidence="9" id="KW-0444">Lipid biosynthesis</keyword>
<evidence type="ECO:0000256" key="8">
    <source>
        <dbReference type="ARBA" id="ARBA00022475"/>
    </source>
</evidence>
<comment type="similarity">
    <text evidence="5 18">Belongs to the CDS family.</text>
</comment>
<name>A0A1M5Q2Y4_9GAMM</name>
<dbReference type="GO" id="GO:0005886">
    <property type="term" value="C:plasma membrane"/>
    <property type="evidence" value="ECO:0007669"/>
    <property type="project" value="UniProtKB-SubCell"/>
</dbReference>
<keyword evidence="12 18" id="KW-0548">Nucleotidyltransferase</keyword>
<evidence type="ECO:0000256" key="14">
    <source>
        <dbReference type="ARBA" id="ARBA00023098"/>
    </source>
</evidence>
<keyword evidence="21" id="KW-1185">Reference proteome</keyword>
<evidence type="ECO:0000256" key="2">
    <source>
        <dbReference type="ARBA" id="ARBA00004651"/>
    </source>
</evidence>
<feature type="transmembrane region" description="Helical" evidence="19">
    <location>
        <begin position="142"/>
        <end position="162"/>
    </location>
</feature>
<dbReference type="PROSITE" id="PS01315">
    <property type="entry name" value="CDS"/>
    <property type="match status" value="1"/>
</dbReference>
<evidence type="ECO:0000256" key="6">
    <source>
        <dbReference type="ARBA" id="ARBA00012487"/>
    </source>
</evidence>
<dbReference type="GO" id="GO:0016024">
    <property type="term" value="P:CDP-diacylglycerol biosynthetic process"/>
    <property type="evidence" value="ECO:0007669"/>
    <property type="project" value="UniProtKB-UniPathway"/>
</dbReference>
<evidence type="ECO:0000256" key="7">
    <source>
        <dbReference type="ARBA" id="ARBA00019373"/>
    </source>
</evidence>
<dbReference type="PANTHER" id="PTHR46382">
    <property type="entry name" value="PHOSPHATIDATE CYTIDYLYLTRANSFERASE"/>
    <property type="match status" value="1"/>
</dbReference>
<gene>
    <name evidence="20" type="ORF">SAMN04488068_2460</name>
</gene>
<evidence type="ECO:0000313" key="20">
    <source>
        <dbReference type="EMBL" id="SHH08089.1"/>
    </source>
</evidence>
<dbReference type="RefSeq" id="WP_072897950.1">
    <property type="nucleotide sequence ID" value="NZ_FQWZ01000005.1"/>
</dbReference>
<evidence type="ECO:0000256" key="11">
    <source>
        <dbReference type="ARBA" id="ARBA00022692"/>
    </source>
</evidence>
<dbReference type="EC" id="2.7.7.41" evidence="6 18"/>
<evidence type="ECO:0000256" key="10">
    <source>
        <dbReference type="ARBA" id="ARBA00022679"/>
    </source>
</evidence>
<evidence type="ECO:0000256" key="18">
    <source>
        <dbReference type="RuleBase" id="RU003938"/>
    </source>
</evidence>
<comment type="subcellular location">
    <subcellularLocation>
        <location evidence="2">Cell membrane</location>
        <topology evidence="2">Multi-pass membrane protein</topology>
    </subcellularLocation>
</comment>
<keyword evidence="16" id="KW-0594">Phospholipid biosynthesis</keyword>
<evidence type="ECO:0000313" key="21">
    <source>
        <dbReference type="Proteomes" id="UP000199758"/>
    </source>
</evidence>
<organism evidence="20 21">
    <name type="scientific">Hydrocarboniphaga daqingensis</name>
    <dbReference type="NCBI Taxonomy" id="490188"/>
    <lineage>
        <taxon>Bacteria</taxon>
        <taxon>Pseudomonadati</taxon>
        <taxon>Pseudomonadota</taxon>
        <taxon>Gammaproteobacteria</taxon>
        <taxon>Nevskiales</taxon>
        <taxon>Nevskiaceae</taxon>
        <taxon>Hydrocarboniphaga</taxon>
    </lineage>
</organism>
<evidence type="ECO:0000256" key="13">
    <source>
        <dbReference type="ARBA" id="ARBA00022989"/>
    </source>
</evidence>
<feature type="transmembrane region" description="Helical" evidence="19">
    <location>
        <begin position="28"/>
        <end position="46"/>
    </location>
</feature>
<evidence type="ECO:0000256" key="9">
    <source>
        <dbReference type="ARBA" id="ARBA00022516"/>
    </source>
</evidence>
<evidence type="ECO:0000256" key="12">
    <source>
        <dbReference type="ARBA" id="ARBA00022695"/>
    </source>
</evidence>
<protein>
    <recommendedName>
        <fullName evidence="7 18">Phosphatidate cytidylyltransferase</fullName>
        <ecNumber evidence="6 18">2.7.7.41</ecNumber>
    </recommendedName>
</protein>
<proteinExistence type="inferred from homology"/>
<reference evidence="20 21" key="1">
    <citation type="submission" date="2016-11" db="EMBL/GenBank/DDBJ databases">
        <authorList>
            <person name="Jaros S."/>
            <person name="Januszkiewicz K."/>
            <person name="Wedrychowicz H."/>
        </authorList>
    </citation>
    <scope>NUCLEOTIDE SEQUENCE [LARGE SCALE GENOMIC DNA]</scope>
    <source>
        <strain evidence="20 21">CGMCC 1.7049</strain>
    </source>
</reference>
<keyword evidence="10 18" id="KW-0808">Transferase</keyword>
<keyword evidence="13 19" id="KW-1133">Transmembrane helix</keyword>
<evidence type="ECO:0000256" key="16">
    <source>
        <dbReference type="ARBA" id="ARBA00023209"/>
    </source>
</evidence>
<evidence type="ECO:0000256" key="19">
    <source>
        <dbReference type="SAM" id="Phobius"/>
    </source>
</evidence>
<feature type="transmembrane region" description="Helical" evidence="19">
    <location>
        <begin position="209"/>
        <end position="229"/>
    </location>
</feature>
<feature type="transmembrane region" description="Helical" evidence="19">
    <location>
        <begin position="183"/>
        <end position="203"/>
    </location>
</feature>
<feature type="transmembrane region" description="Helical" evidence="19">
    <location>
        <begin position="75"/>
        <end position="97"/>
    </location>
</feature>
<keyword evidence="11 18" id="KW-0812">Transmembrane</keyword>
<dbReference type="AlphaFoldDB" id="A0A1M5Q2Y4"/>
<evidence type="ECO:0000256" key="15">
    <source>
        <dbReference type="ARBA" id="ARBA00023136"/>
    </source>
</evidence>
<accession>A0A1M5Q2Y4</accession>
<dbReference type="InterPro" id="IPR000374">
    <property type="entry name" value="PC_trans"/>
</dbReference>
<evidence type="ECO:0000256" key="17">
    <source>
        <dbReference type="ARBA" id="ARBA00023264"/>
    </source>
</evidence>
<keyword evidence="15 19" id="KW-0472">Membrane</keyword>
<keyword evidence="8" id="KW-1003">Cell membrane</keyword>
<comment type="pathway">
    <text evidence="4">Lipid metabolism.</text>
</comment>
<dbReference type="GO" id="GO:0004605">
    <property type="term" value="F:phosphatidate cytidylyltransferase activity"/>
    <property type="evidence" value="ECO:0007669"/>
    <property type="project" value="UniProtKB-EC"/>
</dbReference>
<dbReference type="OrthoDB" id="9799199at2"/>
<dbReference type="Pfam" id="PF01148">
    <property type="entry name" value="CTP_transf_1"/>
    <property type="match status" value="1"/>
</dbReference>
<dbReference type="EMBL" id="FQWZ01000005">
    <property type="protein sequence ID" value="SHH08089.1"/>
    <property type="molecule type" value="Genomic_DNA"/>
</dbReference>
<evidence type="ECO:0000256" key="5">
    <source>
        <dbReference type="ARBA" id="ARBA00010185"/>
    </source>
</evidence>
<dbReference type="Proteomes" id="UP000199758">
    <property type="component" value="Unassembled WGS sequence"/>
</dbReference>
<comment type="pathway">
    <text evidence="3 18">Phospholipid metabolism; CDP-diacylglycerol biosynthesis; CDP-diacylglycerol from sn-glycerol 3-phosphate: step 3/3.</text>
</comment>
<sequence length="279" mass="29905">MLMQRVLTALVLLPLLLAAVWLLPTVQLYAVFAIVGVLIAWEWAALMKLSGRARFRYAQFTALFLASAWLLKDYWLWLCLASVMWWIVAAVLVRGYPDNFERSAPGLPAMALIGQLLILPTILALAVIHAGGSPTQAHSGPLRLLFVFFLIFAADTGAYFAGRRFGRRKLAPAVSPGKSVEGAIGGLLLSAVWAVTGGVLIFFEGNYGQLGRIAAFVALSMLVAVVSILGDLTESLFKRAAGVKDSGTILPGHGGILDRTDSLLAAAPLMALGLYLLQI</sequence>
<evidence type="ECO:0000256" key="1">
    <source>
        <dbReference type="ARBA" id="ARBA00001698"/>
    </source>
</evidence>